<accession>A0A0C2YP63</accession>
<keyword evidence="3" id="KW-1185">Reference proteome</keyword>
<reference evidence="3" key="2">
    <citation type="submission" date="2015-01" db="EMBL/GenBank/DDBJ databases">
        <title>Evolutionary Origins and Diversification of the Mycorrhizal Mutualists.</title>
        <authorList>
            <consortium name="DOE Joint Genome Institute"/>
            <consortium name="Mycorrhizal Genomics Consortium"/>
            <person name="Kohler A."/>
            <person name="Kuo A."/>
            <person name="Nagy L.G."/>
            <person name="Floudas D."/>
            <person name="Copeland A."/>
            <person name="Barry K.W."/>
            <person name="Cichocki N."/>
            <person name="Veneault-Fourrey C."/>
            <person name="LaButti K."/>
            <person name="Lindquist E.A."/>
            <person name="Lipzen A."/>
            <person name="Lundell T."/>
            <person name="Morin E."/>
            <person name="Murat C."/>
            <person name="Riley R."/>
            <person name="Ohm R."/>
            <person name="Sun H."/>
            <person name="Tunlid A."/>
            <person name="Henrissat B."/>
            <person name="Grigoriev I.V."/>
            <person name="Hibbett D.S."/>
            <person name="Martin F."/>
        </authorList>
    </citation>
    <scope>NUCLEOTIDE SEQUENCE [LARGE SCALE GENOMIC DNA]</scope>
    <source>
        <strain evidence="3">h7</strain>
    </source>
</reference>
<dbReference type="HOGENOM" id="CLU_2359967_0_0_1"/>
<protein>
    <submittedName>
        <fullName evidence="2">Uncharacterized protein</fullName>
    </submittedName>
</protein>
<proteinExistence type="predicted"/>
<evidence type="ECO:0000313" key="3">
    <source>
        <dbReference type="Proteomes" id="UP000053424"/>
    </source>
</evidence>
<dbReference type="AlphaFoldDB" id="A0A0C2YP63"/>
<dbReference type="Proteomes" id="UP000053424">
    <property type="component" value="Unassembled WGS sequence"/>
</dbReference>
<sequence>MINNTQRDTMGGKGNGEKTKHPAAYIPRKVSQSIAKSHGIMRSQKVKKSITKSHGLTKYRKISRAYQKNSSLMRLSNSRSFCRVQQMCEDLMAVRT</sequence>
<name>A0A0C2YP63_HEBCY</name>
<evidence type="ECO:0000256" key="1">
    <source>
        <dbReference type="SAM" id="MobiDB-lite"/>
    </source>
</evidence>
<evidence type="ECO:0000313" key="2">
    <source>
        <dbReference type="EMBL" id="KIM42832.1"/>
    </source>
</evidence>
<gene>
    <name evidence="2" type="ORF">M413DRAFT_124467</name>
</gene>
<dbReference type="EMBL" id="KN831777">
    <property type="protein sequence ID" value="KIM42832.1"/>
    <property type="molecule type" value="Genomic_DNA"/>
</dbReference>
<reference evidence="2 3" key="1">
    <citation type="submission" date="2014-04" db="EMBL/GenBank/DDBJ databases">
        <authorList>
            <consortium name="DOE Joint Genome Institute"/>
            <person name="Kuo A."/>
            <person name="Gay G."/>
            <person name="Dore J."/>
            <person name="Kohler A."/>
            <person name="Nagy L.G."/>
            <person name="Floudas D."/>
            <person name="Copeland A."/>
            <person name="Barry K.W."/>
            <person name="Cichocki N."/>
            <person name="Veneault-Fourrey C."/>
            <person name="LaButti K."/>
            <person name="Lindquist E.A."/>
            <person name="Lipzen A."/>
            <person name="Lundell T."/>
            <person name="Morin E."/>
            <person name="Murat C."/>
            <person name="Sun H."/>
            <person name="Tunlid A."/>
            <person name="Henrissat B."/>
            <person name="Grigoriev I.V."/>
            <person name="Hibbett D.S."/>
            <person name="Martin F."/>
            <person name="Nordberg H.P."/>
            <person name="Cantor M.N."/>
            <person name="Hua S.X."/>
        </authorList>
    </citation>
    <scope>NUCLEOTIDE SEQUENCE [LARGE SCALE GENOMIC DNA]</scope>
    <source>
        <strain evidence="3">h7</strain>
    </source>
</reference>
<organism evidence="2 3">
    <name type="scientific">Hebeloma cylindrosporum</name>
    <dbReference type="NCBI Taxonomy" id="76867"/>
    <lineage>
        <taxon>Eukaryota</taxon>
        <taxon>Fungi</taxon>
        <taxon>Dikarya</taxon>
        <taxon>Basidiomycota</taxon>
        <taxon>Agaricomycotina</taxon>
        <taxon>Agaricomycetes</taxon>
        <taxon>Agaricomycetidae</taxon>
        <taxon>Agaricales</taxon>
        <taxon>Agaricineae</taxon>
        <taxon>Hymenogastraceae</taxon>
        <taxon>Hebeloma</taxon>
    </lineage>
</organism>
<feature type="region of interest" description="Disordered" evidence="1">
    <location>
        <begin position="1"/>
        <end position="24"/>
    </location>
</feature>